<name>A0A7S2FX02_9EUKA</name>
<protein>
    <submittedName>
        <fullName evidence="2">Uncharacterized protein</fullName>
    </submittedName>
</protein>
<evidence type="ECO:0000256" key="1">
    <source>
        <dbReference type="SAM" id="MobiDB-lite"/>
    </source>
</evidence>
<organism evidence="2">
    <name type="scientific">Haptolina brevifila</name>
    <dbReference type="NCBI Taxonomy" id="156173"/>
    <lineage>
        <taxon>Eukaryota</taxon>
        <taxon>Haptista</taxon>
        <taxon>Haptophyta</taxon>
        <taxon>Prymnesiophyceae</taxon>
        <taxon>Prymnesiales</taxon>
        <taxon>Prymnesiaceae</taxon>
        <taxon>Haptolina</taxon>
    </lineage>
</organism>
<dbReference type="EMBL" id="HBGU01011590">
    <property type="protein sequence ID" value="CAD9415792.1"/>
    <property type="molecule type" value="Transcribed_RNA"/>
</dbReference>
<feature type="compositionally biased region" description="Basic and acidic residues" evidence="1">
    <location>
        <begin position="1"/>
        <end position="10"/>
    </location>
</feature>
<dbReference type="AlphaFoldDB" id="A0A7S2FX02"/>
<proteinExistence type="predicted"/>
<evidence type="ECO:0000313" key="2">
    <source>
        <dbReference type="EMBL" id="CAD9415792.1"/>
    </source>
</evidence>
<feature type="region of interest" description="Disordered" evidence="1">
    <location>
        <begin position="97"/>
        <end position="124"/>
    </location>
</feature>
<gene>
    <name evidence="2" type="ORF">CBRE1094_LOCUS6381</name>
</gene>
<sequence length="124" mass="13587">MGELGGERRASSSNAFEGPMRSNAFEEALRGAYELEVTVQLPNWPTCTDQLTVWRRRKGTEGEATLDPMGSPQKAAAIHPAIQDVRLEIVDLEAPRWAAPEPEGKPMMPSTSAFGAEGEKLFKM</sequence>
<reference evidence="2" key="1">
    <citation type="submission" date="2021-01" db="EMBL/GenBank/DDBJ databases">
        <authorList>
            <person name="Corre E."/>
            <person name="Pelletier E."/>
            <person name="Niang G."/>
            <person name="Scheremetjew M."/>
            <person name="Finn R."/>
            <person name="Kale V."/>
            <person name="Holt S."/>
            <person name="Cochrane G."/>
            <person name="Meng A."/>
            <person name="Brown T."/>
            <person name="Cohen L."/>
        </authorList>
    </citation>
    <scope>NUCLEOTIDE SEQUENCE</scope>
    <source>
        <strain evidence="2">UTEX LB 985</strain>
    </source>
</reference>
<accession>A0A7S2FX02</accession>
<feature type="region of interest" description="Disordered" evidence="1">
    <location>
        <begin position="1"/>
        <end position="22"/>
    </location>
</feature>